<reference evidence="16" key="1">
    <citation type="submission" date="2022-12" db="EMBL/GenBank/DDBJ databases">
        <authorList>
            <person name="Petersen C."/>
        </authorList>
    </citation>
    <scope>NUCLEOTIDE SEQUENCE</scope>
    <source>
        <strain evidence="16">IBT 16125</strain>
    </source>
</reference>
<evidence type="ECO:0000256" key="9">
    <source>
        <dbReference type="ARBA" id="ARBA00022989"/>
    </source>
</evidence>
<evidence type="ECO:0000256" key="7">
    <source>
        <dbReference type="ARBA" id="ARBA00022729"/>
    </source>
</evidence>
<feature type="chain" id="PRO_5042125407" description="Nuclear fusion protein KAR5" evidence="15">
    <location>
        <begin position="25"/>
        <end position="552"/>
    </location>
</feature>
<keyword evidence="17" id="KW-1185">Reference proteome</keyword>
<keyword evidence="9 14" id="KW-1133">Transmembrane helix</keyword>
<comment type="caution">
    <text evidence="16">The sequence shown here is derived from an EMBL/GenBank/DDBJ whole genome shotgun (WGS) entry which is preliminary data.</text>
</comment>
<keyword evidence="11" id="KW-0325">Glycoprotein</keyword>
<evidence type="ECO:0000256" key="1">
    <source>
        <dbReference type="ARBA" id="ARBA00003389"/>
    </source>
</evidence>
<dbReference type="Proteomes" id="UP001213681">
    <property type="component" value="Unassembled WGS sequence"/>
</dbReference>
<evidence type="ECO:0000256" key="8">
    <source>
        <dbReference type="ARBA" id="ARBA00022824"/>
    </source>
</evidence>
<accession>A0AAD6G6T0</accession>
<dbReference type="GO" id="GO:0000742">
    <property type="term" value="P:karyogamy involved in conjugation with cellular fusion"/>
    <property type="evidence" value="ECO:0007669"/>
    <property type="project" value="InterPro"/>
</dbReference>
<feature type="transmembrane region" description="Helical" evidence="14">
    <location>
        <begin position="503"/>
        <end position="522"/>
    </location>
</feature>
<dbReference type="PANTHER" id="PTHR28012:SF1">
    <property type="entry name" value="NUCLEAR FUSION PROTEIN KAR5"/>
    <property type="match status" value="1"/>
</dbReference>
<dbReference type="GO" id="GO:0005789">
    <property type="term" value="C:endoplasmic reticulum membrane"/>
    <property type="evidence" value="ECO:0007669"/>
    <property type="project" value="UniProtKB-SubCell"/>
</dbReference>
<feature type="region of interest" description="Disordered" evidence="13">
    <location>
        <begin position="25"/>
        <end position="46"/>
    </location>
</feature>
<keyword evidence="5" id="KW-0415">Karyogamy</keyword>
<dbReference type="RefSeq" id="XP_056769565.1">
    <property type="nucleotide sequence ID" value="XM_056905458.1"/>
</dbReference>
<dbReference type="GO" id="GO:0048288">
    <property type="term" value="P:nuclear membrane fusion involved in karyogamy"/>
    <property type="evidence" value="ECO:0007669"/>
    <property type="project" value="InterPro"/>
</dbReference>
<comment type="subcellular location">
    <subcellularLocation>
        <location evidence="3">Endoplasmic reticulum membrane</location>
    </subcellularLocation>
    <subcellularLocation>
        <location evidence="2">Nucleus membrane</location>
    </subcellularLocation>
</comment>
<evidence type="ECO:0008006" key="18">
    <source>
        <dbReference type="Google" id="ProtNLM"/>
    </source>
</evidence>
<evidence type="ECO:0000256" key="4">
    <source>
        <dbReference type="ARBA" id="ARBA00010473"/>
    </source>
</evidence>
<evidence type="ECO:0000256" key="12">
    <source>
        <dbReference type="ARBA" id="ARBA00023242"/>
    </source>
</evidence>
<evidence type="ECO:0000256" key="13">
    <source>
        <dbReference type="SAM" id="MobiDB-lite"/>
    </source>
</evidence>
<organism evidence="16 17">
    <name type="scientific">Penicillium daleae</name>
    <dbReference type="NCBI Taxonomy" id="63821"/>
    <lineage>
        <taxon>Eukaryota</taxon>
        <taxon>Fungi</taxon>
        <taxon>Dikarya</taxon>
        <taxon>Ascomycota</taxon>
        <taxon>Pezizomycotina</taxon>
        <taxon>Eurotiomycetes</taxon>
        <taxon>Eurotiomycetidae</taxon>
        <taxon>Eurotiales</taxon>
        <taxon>Aspergillaceae</taxon>
        <taxon>Penicillium</taxon>
    </lineage>
</organism>
<evidence type="ECO:0000256" key="6">
    <source>
        <dbReference type="ARBA" id="ARBA00022692"/>
    </source>
</evidence>
<keyword evidence="12" id="KW-0539">Nucleus</keyword>
<gene>
    <name evidence="16" type="ORF">N7458_002075</name>
</gene>
<evidence type="ECO:0000313" key="16">
    <source>
        <dbReference type="EMBL" id="KAJ5460523.1"/>
    </source>
</evidence>
<evidence type="ECO:0000256" key="2">
    <source>
        <dbReference type="ARBA" id="ARBA00004126"/>
    </source>
</evidence>
<dbReference type="PANTHER" id="PTHR28012">
    <property type="entry name" value="NUCLEAR FUSION PROTEIN KAR5"/>
    <property type="match status" value="1"/>
</dbReference>
<proteinExistence type="inferred from homology"/>
<protein>
    <recommendedName>
        <fullName evidence="18">Nuclear fusion protein KAR5</fullName>
    </recommendedName>
</protein>
<dbReference type="GO" id="GO:0031965">
    <property type="term" value="C:nuclear membrane"/>
    <property type="evidence" value="ECO:0007669"/>
    <property type="project" value="UniProtKB-SubCell"/>
</dbReference>
<evidence type="ECO:0000313" key="17">
    <source>
        <dbReference type="Proteomes" id="UP001213681"/>
    </source>
</evidence>
<keyword evidence="8" id="KW-0256">Endoplasmic reticulum</keyword>
<keyword evidence="6 14" id="KW-0812">Transmembrane</keyword>
<evidence type="ECO:0000256" key="11">
    <source>
        <dbReference type="ARBA" id="ARBA00023180"/>
    </source>
</evidence>
<feature type="transmembrane region" description="Helical" evidence="14">
    <location>
        <begin position="477"/>
        <end position="496"/>
    </location>
</feature>
<evidence type="ECO:0000256" key="3">
    <source>
        <dbReference type="ARBA" id="ARBA00004586"/>
    </source>
</evidence>
<keyword evidence="7 15" id="KW-0732">Signal</keyword>
<dbReference type="GeneID" id="81595701"/>
<reference evidence="16" key="2">
    <citation type="journal article" date="2023" name="IMA Fungus">
        <title>Comparative genomic study of the Penicillium genus elucidates a diverse pangenome and 15 lateral gene transfer events.</title>
        <authorList>
            <person name="Petersen C."/>
            <person name="Sorensen T."/>
            <person name="Nielsen M.R."/>
            <person name="Sondergaard T.E."/>
            <person name="Sorensen J.L."/>
            <person name="Fitzpatrick D.A."/>
            <person name="Frisvad J.C."/>
            <person name="Nielsen K.L."/>
        </authorList>
    </citation>
    <scope>NUCLEOTIDE SEQUENCE</scope>
    <source>
        <strain evidence="16">IBT 16125</strain>
    </source>
</reference>
<comment type="similarity">
    <text evidence="4">Belongs to the KAR5 family.</text>
</comment>
<evidence type="ECO:0000256" key="10">
    <source>
        <dbReference type="ARBA" id="ARBA00023136"/>
    </source>
</evidence>
<evidence type="ECO:0000256" key="14">
    <source>
        <dbReference type="SAM" id="Phobius"/>
    </source>
</evidence>
<evidence type="ECO:0000256" key="5">
    <source>
        <dbReference type="ARBA" id="ARBA00022459"/>
    </source>
</evidence>
<name>A0AAD6G6T0_9EURO</name>
<feature type="signal peptide" evidence="15">
    <location>
        <begin position="1"/>
        <end position="24"/>
    </location>
</feature>
<dbReference type="EMBL" id="JAPVEA010000002">
    <property type="protein sequence ID" value="KAJ5460523.1"/>
    <property type="molecule type" value="Genomic_DNA"/>
</dbReference>
<comment type="function">
    <text evidence="1">Required for nuclear membrane fusion during karyogamy.</text>
</comment>
<dbReference type="AlphaFoldDB" id="A0AAD6G6T0"/>
<keyword evidence="10 14" id="KW-0472">Membrane</keyword>
<sequence>MWWMTSRLLVGCVCAALTCSLVSSTEVGPSDYEPDNPRLPTDTTHGSNAVTYLTSNSRQQESIFTEAVQLLESMNTTPSCNRVAATRLVTSCQDLGGKGNTDPGTNQVLDVIRSIYAARLAICELEGAGAVVPQSCIPVTVPLASPSSSGFVFFRRFKSMDCDETILPKKDLEQCLRSLESRPQWWTSYSNNRQNAIIICQASRIEAEKEEMLGLYQSLAKSTVKLDESLQEALRQAAETSAEHQAFLRVVQALQERLYSELEARGSLLSDLFKKFLGDIEAGFDTLATAITSALSKVQTETSLLNKSIQNTTSEVDVLQRVLQATHQDTLARSHQALQLQQENSLVAKELASDLHSSLRSLAETDVTQLSQQMTNIDVALEWLISRLMVALEQESKLAQRLQAMDASMNQAQVKANELQKAQRLQADTLAIQQQAQEAIRLNTQVSQALLDRATTTAANLHTIIDEAAIKFKQTPGLHQGGLSIWTVCLMLLILIGAQNFKAAFGLTFFIFGTFGELLRIVTAANAWSLGHLIATTVYPFFKLYGTSVMAI</sequence>
<evidence type="ECO:0000256" key="15">
    <source>
        <dbReference type="SAM" id="SignalP"/>
    </source>
</evidence>
<feature type="transmembrane region" description="Helical" evidence="14">
    <location>
        <begin position="528"/>
        <end position="546"/>
    </location>
</feature>
<dbReference type="InterPro" id="IPR007292">
    <property type="entry name" value="Nuclear_fusion_Kar5"/>
</dbReference>